<dbReference type="PATRIC" id="fig|796939.3.peg.961"/>
<evidence type="ECO:0000256" key="4">
    <source>
        <dbReference type="ARBA" id="ARBA00023186"/>
    </source>
</evidence>
<evidence type="ECO:0008006" key="7">
    <source>
        <dbReference type="Google" id="ProtNLM"/>
    </source>
</evidence>
<dbReference type="HOGENOM" id="CLU_383901_0_0_9"/>
<accession>V9HUZ7</accession>
<organism evidence="5 6">
    <name type="scientific">Peptoanaerobacter stomatis</name>
    <dbReference type="NCBI Taxonomy" id="796937"/>
    <lineage>
        <taxon>Bacteria</taxon>
        <taxon>Bacillati</taxon>
        <taxon>Bacillota</taxon>
        <taxon>Clostridia</taxon>
        <taxon>Peptostreptococcales</taxon>
        <taxon>Filifactoraceae</taxon>
        <taxon>Peptoanaerobacter</taxon>
    </lineage>
</organism>
<dbReference type="GO" id="GO:0051082">
    <property type="term" value="F:unfolded protein binding"/>
    <property type="evidence" value="ECO:0007669"/>
    <property type="project" value="InterPro"/>
</dbReference>
<reference evidence="5 6" key="1">
    <citation type="submission" date="2012-05" db="EMBL/GenBank/DDBJ databases">
        <title>The Genome Sequence of Eubacteriaceae bacterium CM2.</title>
        <authorList>
            <consortium name="The Broad Institute Genome Sequencing Platform"/>
            <person name="Earl A."/>
            <person name="Ward D."/>
            <person name="Feldgarden M."/>
            <person name="Gevers D."/>
            <person name="Sizova M."/>
            <person name="Hazen A."/>
            <person name="Epstein S."/>
            <person name="Walker B."/>
            <person name="Young S.K."/>
            <person name="Zeng Q."/>
            <person name="Gargeya S."/>
            <person name="Fitzgerald M."/>
            <person name="Haas B."/>
            <person name="Abouelleil A."/>
            <person name="Alvarado L."/>
            <person name="Arachchi H.M."/>
            <person name="Berlin A."/>
            <person name="Chapman S.B."/>
            <person name="Goldberg J."/>
            <person name="Griggs A."/>
            <person name="Gujja S."/>
            <person name="Hansen M."/>
            <person name="Howarth C."/>
            <person name="Imamovic A."/>
            <person name="Larimer J."/>
            <person name="McCowen C."/>
            <person name="Montmayeur A."/>
            <person name="Murphy C."/>
            <person name="Neiman D."/>
            <person name="Pearson M."/>
            <person name="Priest M."/>
            <person name="Roberts A."/>
            <person name="Saif S."/>
            <person name="Shea T."/>
            <person name="Sisk P."/>
            <person name="Sykes S."/>
            <person name="Wortman J."/>
            <person name="Nusbaum C."/>
            <person name="Birren B."/>
        </authorList>
    </citation>
    <scope>NUCLEOTIDE SEQUENCE [LARGE SCALE GENOMIC DNA]</scope>
    <source>
        <strain evidence="5 6">CM2</strain>
    </source>
</reference>
<dbReference type="AlphaFoldDB" id="V9HUZ7"/>
<evidence type="ECO:0000313" key="6">
    <source>
        <dbReference type="Proteomes" id="UP000017818"/>
    </source>
</evidence>
<dbReference type="OrthoDB" id="1837345at2"/>
<comment type="caution">
    <text evidence="5">The sequence shown here is derived from an EMBL/GenBank/DDBJ whole genome shotgun (WGS) entry which is preliminary data.</text>
</comment>
<keyword evidence="2" id="KW-0547">Nucleotide-binding</keyword>
<dbReference type="GO" id="GO:0140662">
    <property type="term" value="F:ATP-dependent protein folding chaperone"/>
    <property type="evidence" value="ECO:0007669"/>
    <property type="project" value="InterPro"/>
</dbReference>
<dbReference type="GO" id="GO:0005524">
    <property type="term" value="F:ATP binding"/>
    <property type="evidence" value="ECO:0007669"/>
    <property type="project" value="UniProtKB-KW"/>
</dbReference>
<protein>
    <recommendedName>
        <fullName evidence="7">GHKL domain protein</fullName>
    </recommendedName>
</protein>
<dbReference type="Gene3D" id="3.30.565.10">
    <property type="entry name" value="Histidine kinase-like ATPase, C-terminal domain"/>
    <property type="match status" value="1"/>
</dbReference>
<dbReference type="Pfam" id="PF13589">
    <property type="entry name" value="HATPase_c_3"/>
    <property type="match status" value="1"/>
</dbReference>
<evidence type="ECO:0000256" key="2">
    <source>
        <dbReference type="ARBA" id="ARBA00022741"/>
    </source>
</evidence>
<name>V9HUZ7_9FIRM</name>
<dbReference type="InterPro" id="IPR036890">
    <property type="entry name" value="HATPase_C_sf"/>
</dbReference>
<dbReference type="InterPro" id="IPR001404">
    <property type="entry name" value="Hsp90_fam"/>
</dbReference>
<dbReference type="RefSeq" id="WP_009527005.1">
    <property type="nucleotide sequence ID" value="NZ_JH815225.1"/>
</dbReference>
<dbReference type="Proteomes" id="UP000017818">
    <property type="component" value="Unassembled WGS sequence"/>
</dbReference>
<evidence type="ECO:0000256" key="3">
    <source>
        <dbReference type="ARBA" id="ARBA00022840"/>
    </source>
</evidence>
<comment type="similarity">
    <text evidence="1">Belongs to the heat shock protein 90 family.</text>
</comment>
<evidence type="ECO:0000256" key="1">
    <source>
        <dbReference type="ARBA" id="ARBA00008239"/>
    </source>
</evidence>
<gene>
    <name evidence="5" type="ORF">HMPREF9630_00361</name>
</gene>
<keyword evidence="3" id="KW-0067">ATP-binding</keyword>
<dbReference type="GO" id="GO:0016887">
    <property type="term" value="F:ATP hydrolysis activity"/>
    <property type="evidence" value="ECO:0007669"/>
    <property type="project" value="InterPro"/>
</dbReference>
<evidence type="ECO:0000313" key="5">
    <source>
        <dbReference type="EMBL" id="EHL17194.1"/>
    </source>
</evidence>
<dbReference type="EMBL" id="AFZF02000004">
    <property type="protein sequence ID" value="EHL17194.1"/>
    <property type="molecule type" value="Genomic_DNA"/>
</dbReference>
<dbReference type="SUPFAM" id="SSF55874">
    <property type="entry name" value="ATPase domain of HSP90 chaperone/DNA topoisomerase II/histidine kinase"/>
    <property type="match status" value="1"/>
</dbReference>
<proteinExistence type="inferred from homology"/>
<sequence>MREIYNSGNCVIDKQELTGNSTAINAGTFNNIILEDPFRYYSEKILSEYSEKILSEYSELKRTFTLVEVFINKERLKDRFLGMYSKYEELMECFIREEGKEQINLDDGYKSVIACIVNVTKYFEYKNNDENCFSIKGNRHLIGKITTHGLEISYSSTIQTYEEYLETTKFAEDLKKKLEPYIICATTYGNFFQFGNLLINKIENVPFIPERIKFRVSNEIIPNLIEPLYGNTPECGLREIIQNACDAMKELSKEDEIKSYIELNVQKNSDGTILKVRDYGIGMTKDILLNKYFVIGESSKKGNKRNLVGQFGIGALAAFLLGDRIAVKTKSCKENRIYSFEYSPDSNENKPIAVSIIQDETFEHGTEVCVDLKKDLSELEQYELEEKLKINEWYVLPDCEIKYFYNNEEQIINSFAGELYEWKSVSDRSEFDIKYLDNKKIEKDDSFTNKPQIIYNGLMVPTLYEVGTTYLKKRPFISISTSADNISLNLERSRIEKGLDLIVNPVKEVLIKRGLEILKEEKNKIVSEDGEILTTTYSNDYINNIPLFFYKNGFGILSSKYNNYNFIEVYTYLGSLQVNINDLKEGVGYVFKNRMLDKSVLADFIEDNECIIDARIIKQFFYDASSSRYGFRAEAMKCLYEKTFFQSYDSSLSANEFWEEHNKIKENVFRHHFDKIKNVFFIPKDKKCEELLRDIQEKTKASVVAYSQYLSNCCDDISDVDIVR</sequence>
<dbReference type="PANTHER" id="PTHR11528">
    <property type="entry name" value="HEAT SHOCK PROTEIN 90 FAMILY MEMBER"/>
    <property type="match status" value="1"/>
</dbReference>
<keyword evidence="4" id="KW-0143">Chaperone</keyword>